<accession>A0ABS8SN57</accession>
<dbReference type="Proteomes" id="UP000823775">
    <property type="component" value="Unassembled WGS sequence"/>
</dbReference>
<dbReference type="InterPro" id="IPR017956">
    <property type="entry name" value="AT_hook_DNA-bd_motif"/>
</dbReference>
<organism evidence="2 3">
    <name type="scientific">Datura stramonium</name>
    <name type="common">Jimsonweed</name>
    <name type="synonym">Common thornapple</name>
    <dbReference type="NCBI Taxonomy" id="4076"/>
    <lineage>
        <taxon>Eukaryota</taxon>
        <taxon>Viridiplantae</taxon>
        <taxon>Streptophyta</taxon>
        <taxon>Embryophyta</taxon>
        <taxon>Tracheophyta</taxon>
        <taxon>Spermatophyta</taxon>
        <taxon>Magnoliopsida</taxon>
        <taxon>eudicotyledons</taxon>
        <taxon>Gunneridae</taxon>
        <taxon>Pentapetalae</taxon>
        <taxon>asterids</taxon>
        <taxon>lamiids</taxon>
        <taxon>Solanales</taxon>
        <taxon>Solanaceae</taxon>
        <taxon>Solanoideae</taxon>
        <taxon>Datureae</taxon>
        <taxon>Datura</taxon>
    </lineage>
</organism>
<reference evidence="2 3" key="1">
    <citation type="journal article" date="2021" name="BMC Genomics">
        <title>Datura genome reveals duplications of psychoactive alkaloid biosynthetic genes and high mutation rate following tissue culture.</title>
        <authorList>
            <person name="Rajewski A."/>
            <person name="Carter-House D."/>
            <person name="Stajich J."/>
            <person name="Litt A."/>
        </authorList>
    </citation>
    <scope>NUCLEOTIDE SEQUENCE [LARGE SCALE GENOMIC DNA]</scope>
    <source>
        <strain evidence="2">AR-01</strain>
    </source>
</reference>
<dbReference type="EMBL" id="JACEIK010000641">
    <property type="protein sequence ID" value="MCD7460210.1"/>
    <property type="molecule type" value="Genomic_DNA"/>
</dbReference>
<gene>
    <name evidence="2" type="ORF">HAX54_043070</name>
</gene>
<comment type="caution">
    <text evidence="2">The sequence shown here is derived from an EMBL/GenBank/DDBJ whole genome shotgun (WGS) entry which is preliminary data.</text>
</comment>
<dbReference type="PRINTS" id="PR00929">
    <property type="entry name" value="ATHOOK"/>
</dbReference>
<protein>
    <submittedName>
        <fullName evidence="2">Uncharacterized protein</fullName>
    </submittedName>
</protein>
<evidence type="ECO:0000256" key="1">
    <source>
        <dbReference type="SAM" id="MobiDB-lite"/>
    </source>
</evidence>
<proteinExistence type="predicted"/>
<feature type="region of interest" description="Disordered" evidence="1">
    <location>
        <begin position="1"/>
        <end position="21"/>
    </location>
</feature>
<dbReference type="SMART" id="SM00384">
    <property type="entry name" value="AT_hook"/>
    <property type="match status" value="5"/>
</dbReference>
<name>A0ABS8SN57_DATST</name>
<evidence type="ECO:0000313" key="3">
    <source>
        <dbReference type="Proteomes" id="UP000823775"/>
    </source>
</evidence>
<feature type="region of interest" description="Disordered" evidence="1">
    <location>
        <begin position="42"/>
        <end position="156"/>
    </location>
</feature>
<sequence length="236" mass="25243">MTLKKFLLNSTGTSNDVGSNNIVGTSNVVGPNDIAGTAATVVALSRGRRRPRKATSTSEEPTRGRGRPRKDSSTSKATEASSRGGGRPRKAKSTSKAAETPTRGKRRPTKDSSTSEAVEVPARGRERPTKDSSASEAIEAPNRGRGRPRTTHAKGMGMPRRTYITSEWFENLTSYSAPVALVVAQSNYGLPSSRILHSGARQPIRSAEVIGDLGFKPRTGVRWKGKAAITTDSLKR</sequence>
<evidence type="ECO:0000313" key="2">
    <source>
        <dbReference type="EMBL" id="MCD7460210.1"/>
    </source>
</evidence>
<keyword evidence="3" id="KW-1185">Reference proteome</keyword>
<feature type="compositionally biased region" description="Polar residues" evidence="1">
    <location>
        <begin position="8"/>
        <end position="21"/>
    </location>
</feature>